<feature type="chain" id="PRO_5046592392" evidence="2">
    <location>
        <begin position="22"/>
        <end position="392"/>
    </location>
</feature>
<name>A0ABV0EF80_9BURK</name>
<dbReference type="GO" id="GO:0016798">
    <property type="term" value="F:hydrolase activity, acting on glycosyl bonds"/>
    <property type="evidence" value="ECO:0007669"/>
    <property type="project" value="UniProtKB-KW"/>
</dbReference>
<dbReference type="SUPFAM" id="SSF50939">
    <property type="entry name" value="Sialidases"/>
    <property type="match status" value="2"/>
</dbReference>
<reference evidence="3 4" key="1">
    <citation type="submission" date="2024-02" db="EMBL/GenBank/DDBJ databases">
        <title>New thermophilic sulfur-oxidizing bacteria from a hot springs of the Uzon caldera (Kamchatka, Russia).</title>
        <authorList>
            <person name="Dukat A.M."/>
            <person name="Elcheninov A.G."/>
            <person name="Frolov E.N."/>
        </authorList>
    </citation>
    <scope>NUCLEOTIDE SEQUENCE [LARGE SCALE GENOMIC DNA]</scope>
    <source>
        <strain evidence="3 4">AK1</strain>
    </source>
</reference>
<evidence type="ECO:0000256" key="1">
    <source>
        <dbReference type="SAM" id="MobiDB-lite"/>
    </source>
</evidence>
<dbReference type="InterPro" id="IPR036278">
    <property type="entry name" value="Sialidase_sf"/>
</dbReference>
<keyword evidence="4" id="KW-1185">Reference proteome</keyword>
<evidence type="ECO:0000256" key="2">
    <source>
        <dbReference type="SAM" id="SignalP"/>
    </source>
</evidence>
<keyword evidence="3" id="KW-0326">Glycosidase</keyword>
<proteinExistence type="predicted"/>
<dbReference type="Proteomes" id="UP001482231">
    <property type="component" value="Unassembled WGS sequence"/>
</dbReference>
<dbReference type="CDD" id="cd15482">
    <property type="entry name" value="Sialidase_non-viral"/>
    <property type="match status" value="2"/>
</dbReference>
<dbReference type="RefSeq" id="WP_347308362.1">
    <property type="nucleotide sequence ID" value="NZ_JBAJEX010000006.1"/>
</dbReference>
<protein>
    <submittedName>
        <fullName evidence="3">Sialidase family protein</fullName>
        <ecNumber evidence="3">3.2.1.-</ecNumber>
    </submittedName>
</protein>
<dbReference type="Gene3D" id="2.120.10.10">
    <property type="match status" value="2"/>
</dbReference>
<dbReference type="EMBL" id="JBAJEX010000006">
    <property type="protein sequence ID" value="MEO1767249.1"/>
    <property type="molecule type" value="Genomic_DNA"/>
</dbReference>
<accession>A0ABV0EF80</accession>
<sequence>MVRRLLFLLVFAASLAQPARAHEAHQAARTGLAVSVAADATGRLWRAQVWEGRVWVSRSDDGGRSFGVPVAVNAVPEAIVADGENRPKLAVVGSRIYVSWTQALSKPYTGHVRFAHSVDGGRTFAEPITVNDDREVISHRFDSLLVDGRGRVHLFWLDKRDAAAAQAQGEPYTGAALYHAVSEDGGASFGRNERLAAHSCECCRVVSALDADGIPLVLWRHVFGRNERDHALLRLDGRTKPVRVSFDRWEVDACPHHGPALAVAPDGTRHLAWFNDAPTRHGLFYARMDADGGMGTPLAFGDYAQQAAHPALAVAAGRVWLAWKEFDGRQALVRAMHSDDGGRSWSAPRSVAASSGASDHPLLVSAGHRVYLSWSTQLEGHRVIPLVPDDTP</sequence>
<feature type="region of interest" description="Disordered" evidence="1">
    <location>
        <begin position="337"/>
        <end position="358"/>
    </location>
</feature>
<keyword evidence="2" id="KW-0732">Signal</keyword>
<feature type="signal peptide" evidence="2">
    <location>
        <begin position="1"/>
        <end position="21"/>
    </location>
</feature>
<keyword evidence="3" id="KW-0378">Hydrolase</keyword>
<evidence type="ECO:0000313" key="4">
    <source>
        <dbReference type="Proteomes" id="UP001482231"/>
    </source>
</evidence>
<comment type="caution">
    <text evidence="3">The sequence shown here is derived from an EMBL/GenBank/DDBJ whole genome shotgun (WGS) entry which is preliminary data.</text>
</comment>
<organism evidence="3 4">
    <name type="scientific">Thiobacter aerophilum</name>
    <dbReference type="NCBI Taxonomy" id="3121275"/>
    <lineage>
        <taxon>Bacteria</taxon>
        <taxon>Pseudomonadati</taxon>
        <taxon>Pseudomonadota</taxon>
        <taxon>Betaproteobacteria</taxon>
        <taxon>Burkholderiales</taxon>
        <taxon>Thiobacteraceae</taxon>
        <taxon>Thiobacter</taxon>
    </lineage>
</organism>
<evidence type="ECO:0000313" key="3">
    <source>
        <dbReference type="EMBL" id="MEO1767249.1"/>
    </source>
</evidence>
<gene>
    <name evidence="3" type="ORF">V6E02_08500</name>
</gene>
<dbReference type="EC" id="3.2.1.-" evidence="3"/>